<dbReference type="Gene3D" id="4.10.280.110">
    <property type="entry name" value="Pre-mRNA processing factor 4 domain"/>
    <property type="match status" value="1"/>
</dbReference>
<dbReference type="PANTHER" id="PTHR19846">
    <property type="entry name" value="WD40 REPEAT PROTEIN"/>
    <property type="match status" value="1"/>
</dbReference>
<feature type="repeat" description="WD" evidence="3">
    <location>
        <begin position="319"/>
        <end position="354"/>
    </location>
</feature>
<dbReference type="STRING" id="5786.F0ZL79"/>
<evidence type="ECO:0000256" key="2">
    <source>
        <dbReference type="ARBA" id="ARBA00022737"/>
    </source>
</evidence>
<dbReference type="GeneID" id="10501597"/>
<dbReference type="Pfam" id="PF00400">
    <property type="entry name" value="WD40"/>
    <property type="match status" value="6"/>
</dbReference>
<dbReference type="VEuPathDB" id="AmoebaDB:DICPUDRAFT_78987"/>
<dbReference type="FunCoup" id="F0ZL79">
    <property type="interactions" value="347"/>
</dbReference>
<dbReference type="InterPro" id="IPR020472">
    <property type="entry name" value="WD40_PAC1"/>
</dbReference>
<sequence>MENGNKRVYFGQIKKDSVKQVEQNNIPISQDEDNEEDGVQFLPFSKHVQKSHELHKKSLDDYERKKRAKQVIVPTNDNLVKLKLRELGEPIILFGEKPEDRRNRLRELLIDKNILDGTPIALKKEEPEESEEEKENFLTQGTKELEEARIKIALYSLKKSQKRLQENKRQRDKELEIKKQNDELFKSHGGVIVGRVEQMMVDRTKTDFELARDKTRKELKDYYASTSQVGDDRPLSMAVFSPNSQLIAISSWGGQSKLWNIKGEHLQTFTGHTQRASSIAFHPQSTLSISENSVNIATTSADSTCKLWSLSSETPLASLEGHLDVVNRCAFHPNGRYLMTSSNDKSWRMWDLESQNTCILDQEGHSGAVMGIAVQEDGSLLSTGSQDGLVRVWDLRSGRPILYFEGHSKQVISVDWSPNCYHIASSSEDNTTIIWDIRKKEKAYQILAHSSIVSCVKYQKSNNSSTSIGYLATSSFDGKIKCWEPYTWKPITTLEGHSSKVTSVDIANDNSKIVSTSFDKTWKIWSNEN</sequence>
<dbReference type="PANTHER" id="PTHR19846:SF0">
    <property type="entry name" value="PRE-MRNA PROCESSING FACTOR 4"/>
    <property type="match status" value="1"/>
</dbReference>
<evidence type="ECO:0000256" key="3">
    <source>
        <dbReference type="PROSITE-ProRule" id="PRU00221"/>
    </source>
</evidence>
<accession>F0ZL79</accession>
<dbReference type="InterPro" id="IPR019775">
    <property type="entry name" value="WD40_repeat_CS"/>
</dbReference>
<dbReference type="InParanoid" id="F0ZL79"/>
<dbReference type="SUPFAM" id="SSF158230">
    <property type="entry name" value="PRP4-like"/>
    <property type="match status" value="1"/>
</dbReference>
<dbReference type="AlphaFoldDB" id="F0ZL79"/>
<feature type="domain" description="Pre-mRNA processing factor 4 (PRP4)-like" evidence="4">
    <location>
        <begin position="75"/>
        <end position="130"/>
    </location>
</feature>
<dbReference type="InterPro" id="IPR036322">
    <property type="entry name" value="WD40_repeat_dom_sf"/>
</dbReference>
<keyword evidence="6" id="KW-1185">Reference proteome</keyword>
<organism evidence="5 6">
    <name type="scientific">Dictyostelium purpureum</name>
    <name type="common">Slime mold</name>
    <dbReference type="NCBI Taxonomy" id="5786"/>
    <lineage>
        <taxon>Eukaryota</taxon>
        <taxon>Amoebozoa</taxon>
        <taxon>Evosea</taxon>
        <taxon>Eumycetozoa</taxon>
        <taxon>Dictyostelia</taxon>
        <taxon>Dictyosteliales</taxon>
        <taxon>Dictyosteliaceae</taxon>
        <taxon>Dictyostelium</taxon>
    </lineage>
</organism>
<dbReference type="InterPro" id="IPR001680">
    <property type="entry name" value="WD40_rpt"/>
</dbReference>
<reference evidence="6" key="1">
    <citation type="journal article" date="2011" name="Genome Biol.">
        <title>Comparative genomics of the social amoebae Dictyostelium discoideum and Dictyostelium purpureum.</title>
        <authorList>
            <consortium name="US DOE Joint Genome Institute (JGI-PGF)"/>
            <person name="Sucgang R."/>
            <person name="Kuo A."/>
            <person name="Tian X."/>
            <person name="Salerno W."/>
            <person name="Parikh A."/>
            <person name="Feasley C.L."/>
            <person name="Dalin E."/>
            <person name="Tu H."/>
            <person name="Huang E."/>
            <person name="Barry K."/>
            <person name="Lindquist E."/>
            <person name="Shapiro H."/>
            <person name="Bruce D."/>
            <person name="Schmutz J."/>
            <person name="Salamov A."/>
            <person name="Fey P."/>
            <person name="Gaudet P."/>
            <person name="Anjard C."/>
            <person name="Babu M.M."/>
            <person name="Basu S."/>
            <person name="Bushmanova Y."/>
            <person name="van der Wel H."/>
            <person name="Katoh-Kurasawa M."/>
            <person name="Dinh C."/>
            <person name="Coutinho P.M."/>
            <person name="Saito T."/>
            <person name="Elias M."/>
            <person name="Schaap P."/>
            <person name="Kay R.R."/>
            <person name="Henrissat B."/>
            <person name="Eichinger L."/>
            <person name="Rivero F."/>
            <person name="Putnam N.H."/>
            <person name="West C.M."/>
            <person name="Loomis W.F."/>
            <person name="Chisholm R.L."/>
            <person name="Shaulsky G."/>
            <person name="Strassmann J.E."/>
            <person name="Queller D.C."/>
            <person name="Kuspa A."/>
            <person name="Grigoriev I.V."/>
        </authorList>
    </citation>
    <scope>NUCLEOTIDE SEQUENCE [LARGE SCALE GENOMIC DNA]</scope>
    <source>
        <strain evidence="6">QSDP1</strain>
    </source>
</reference>
<dbReference type="RefSeq" id="XP_003288167.1">
    <property type="nucleotide sequence ID" value="XM_003288119.1"/>
</dbReference>
<feature type="repeat" description="WD" evidence="3">
    <location>
        <begin position="404"/>
        <end position="445"/>
    </location>
</feature>
<feature type="repeat" description="WD" evidence="3">
    <location>
        <begin position="362"/>
        <end position="403"/>
    </location>
</feature>
<dbReference type="PROSITE" id="PS50082">
    <property type="entry name" value="WD_REPEATS_2"/>
    <property type="match status" value="5"/>
</dbReference>
<proteinExistence type="predicted"/>
<dbReference type="Gene3D" id="2.130.10.10">
    <property type="entry name" value="YVTN repeat-like/Quinoprotein amine dehydrogenase"/>
    <property type="match status" value="3"/>
</dbReference>
<dbReference type="EMBL" id="GL871064">
    <property type="protein sequence ID" value="EGC35300.1"/>
    <property type="molecule type" value="Genomic_DNA"/>
</dbReference>
<dbReference type="InterPro" id="IPR014906">
    <property type="entry name" value="PRP4-like"/>
</dbReference>
<dbReference type="GO" id="GO:0030621">
    <property type="term" value="F:U4 snRNA binding"/>
    <property type="evidence" value="ECO:0000318"/>
    <property type="project" value="GO_Central"/>
</dbReference>
<dbReference type="FunFam" id="2.130.10.10:FF:000411">
    <property type="entry name" value="U4/U6 small nuclear ribonucleoprotein Prp4"/>
    <property type="match status" value="1"/>
</dbReference>
<dbReference type="SUPFAM" id="SSF50978">
    <property type="entry name" value="WD40 repeat-like"/>
    <property type="match status" value="1"/>
</dbReference>
<dbReference type="Pfam" id="PF08799">
    <property type="entry name" value="PRP4"/>
    <property type="match status" value="1"/>
</dbReference>
<evidence type="ECO:0000313" key="5">
    <source>
        <dbReference type="EMBL" id="EGC35300.1"/>
    </source>
</evidence>
<dbReference type="PROSITE" id="PS00678">
    <property type="entry name" value="WD_REPEATS_1"/>
    <property type="match status" value="3"/>
</dbReference>
<dbReference type="PRINTS" id="PR00320">
    <property type="entry name" value="GPROTEINBRPT"/>
</dbReference>
<protein>
    <recommendedName>
        <fullName evidence="4">Pre-mRNA processing factor 4 (PRP4)-like domain-containing protein</fullName>
    </recommendedName>
</protein>
<name>F0ZL79_DICPU</name>
<dbReference type="PROSITE" id="PS50294">
    <property type="entry name" value="WD_REPEATS_REGION"/>
    <property type="match status" value="4"/>
</dbReference>
<dbReference type="InterPro" id="IPR036285">
    <property type="entry name" value="PRP4-like_sf"/>
</dbReference>
<dbReference type="Proteomes" id="UP000001064">
    <property type="component" value="Unassembled WGS sequence"/>
</dbReference>
<dbReference type="SMART" id="SM00500">
    <property type="entry name" value="SFM"/>
    <property type="match status" value="1"/>
</dbReference>
<dbReference type="InterPro" id="IPR015943">
    <property type="entry name" value="WD40/YVTN_repeat-like_dom_sf"/>
</dbReference>
<dbReference type="GO" id="GO:0046540">
    <property type="term" value="C:U4/U6 x U5 tri-snRNP complex"/>
    <property type="evidence" value="ECO:0000318"/>
    <property type="project" value="GO_Central"/>
</dbReference>
<feature type="repeat" description="WD" evidence="3">
    <location>
        <begin position="494"/>
        <end position="529"/>
    </location>
</feature>
<dbReference type="KEGG" id="dpp:DICPUDRAFT_78987"/>
<keyword evidence="2" id="KW-0677">Repeat</keyword>
<keyword evidence="1 3" id="KW-0853">WD repeat</keyword>
<dbReference type="SMART" id="SM00320">
    <property type="entry name" value="WD40"/>
    <property type="match status" value="7"/>
</dbReference>
<evidence type="ECO:0000256" key="1">
    <source>
        <dbReference type="ARBA" id="ARBA00022574"/>
    </source>
</evidence>
<dbReference type="OMA" id="LNEPICY"/>
<gene>
    <name evidence="5" type="ORF">DICPUDRAFT_78987</name>
</gene>
<evidence type="ECO:0000313" key="6">
    <source>
        <dbReference type="Proteomes" id="UP000001064"/>
    </source>
</evidence>
<feature type="repeat" description="WD" evidence="3">
    <location>
        <begin position="269"/>
        <end position="318"/>
    </location>
</feature>
<dbReference type="GO" id="GO:0017070">
    <property type="term" value="F:U6 snRNA binding"/>
    <property type="evidence" value="ECO:0000318"/>
    <property type="project" value="GO_Central"/>
</dbReference>
<evidence type="ECO:0000259" key="4">
    <source>
        <dbReference type="SMART" id="SM00500"/>
    </source>
</evidence>
<dbReference type="eggNOG" id="KOG0272">
    <property type="taxonomic scope" value="Eukaryota"/>
</dbReference>
<dbReference type="OrthoDB" id="540662at2759"/>
<dbReference type="CDD" id="cd00200">
    <property type="entry name" value="WD40"/>
    <property type="match status" value="1"/>
</dbReference>
<dbReference type="GO" id="GO:0000398">
    <property type="term" value="P:mRNA splicing, via spliceosome"/>
    <property type="evidence" value="ECO:0000318"/>
    <property type="project" value="GO_Central"/>
</dbReference>